<dbReference type="Pfam" id="PF02518">
    <property type="entry name" value="HATPase_c"/>
    <property type="match status" value="1"/>
</dbReference>
<dbReference type="PANTHER" id="PTHR24421">
    <property type="entry name" value="NITRATE/NITRITE SENSOR PROTEIN NARX-RELATED"/>
    <property type="match status" value="1"/>
</dbReference>
<keyword evidence="5" id="KW-0547">Nucleotide-binding</keyword>
<dbReference type="PANTHER" id="PTHR24421:SF10">
    <property type="entry name" value="NITRATE_NITRITE SENSOR PROTEIN NARQ"/>
    <property type="match status" value="1"/>
</dbReference>
<protein>
    <recommendedName>
        <fullName evidence="2">histidine kinase</fullName>
        <ecNumber evidence="2">2.7.13.3</ecNumber>
    </recommendedName>
</protein>
<dbReference type="InterPro" id="IPR050482">
    <property type="entry name" value="Sensor_HK_TwoCompSys"/>
</dbReference>
<dbReference type="GO" id="GO:0046983">
    <property type="term" value="F:protein dimerization activity"/>
    <property type="evidence" value="ECO:0007669"/>
    <property type="project" value="InterPro"/>
</dbReference>
<keyword evidence="6 12" id="KW-0418">Kinase</keyword>
<evidence type="ECO:0000256" key="5">
    <source>
        <dbReference type="ARBA" id="ARBA00022741"/>
    </source>
</evidence>
<evidence type="ECO:0000256" key="3">
    <source>
        <dbReference type="ARBA" id="ARBA00022553"/>
    </source>
</evidence>
<evidence type="ECO:0000313" key="13">
    <source>
        <dbReference type="Proteomes" id="UP000480303"/>
    </source>
</evidence>
<keyword evidence="4" id="KW-0808">Transferase</keyword>
<evidence type="ECO:0000256" key="8">
    <source>
        <dbReference type="ARBA" id="ARBA00023012"/>
    </source>
</evidence>
<accession>A0A6A0BGM3</accession>
<evidence type="ECO:0000256" key="7">
    <source>
        <dbReference type="ARBA" id="ARBA00022840"/>
    </source>
</evidence>
<comment type="caution">
    <text evidence="12">The sequence shown here is derived from an EMBL/GenBank/DDBJ whole genome shotgun (WGS) entry which is preliminary data.</text>
</comment>
<comment type="catalytic activity">
    <reaction evidence="1">
        <text>ATP + protein L-histidine = ADP + protein N-phospho-L-histidine.</text>
        <dbReference type="EC" id="2.7.13.3"/>
    </reaction>
</comment>
<evidence type="ECO:0000256" key="4">
    <source>
        <dbReference type="ARBA" id="ARBA00022679"/>
    </source>
</evidence>
<dbReference type="InterPro" id="IPR011712">
    <property type="entry name" value="Sig_transdc_His_kin_sub3_dim/P"/>
</dbReference>
<evidence type="ECO:0000259" key="10">
    <source>
        <dbReference type="Pfam" id="PF02518"/>
    </source>
</evidence>
<sequence length="369" mass="42075">MRRVIDQAMLLSYSMILACTVKIDTQLVIAFLLALIYVCLLEYVANLRLQLLFSYFFLVVALFLPICLLFLPNIFYSIRAPKNFQIGLLAFGILAYQVFERQVISNVPTIFLLLFGCLLAIYMADKTAKWSELENILQKTRDDSAELTLLLQDKNRTLREKQDYEIYAATLKERNRIAREIHDNVGHLLSRSILLTGALKTINQTAPLREPINHLDETLNEAMSSIRASVHDLHDDAVDLERTLNEILATFNFCQVSLSYALPNAVPSAIKYNFIAIIKEALNNVMKHSNATQVTLELLEMSDLYQLTIADNGRSTQTSTETNGIGLLNMTERIKNLQGKLTIYRQNGFKILIKVPKNMELKNESTDYR</sequence>
<keyword evidence="9" id="KW-0812">Transmembrane</keyword>
<evidence type="ECO:0000259" key="11">
    <source>
        <dbReference type="Pfam" id="PF07730"/>
    </source>
</evidence>
<dbReference type="Gene3D" id="1.20.5.1930">
    <property type="match status" value="1"/>
</dbReference>
<dbReference type="CDD" id="cd16917">
    <property type="entry name" value="HATPase_UhpB-NarQ-NarX-like"/>
    <property type="match status" value="1"/>
</dbReference>
<feature type="transmembrane region" description="Helical" evidence="9">
    <location>
        <begin position="21"/>
        <end position="45"/>
    </location>
</feature>
<keyword evidence="13" id="KW-1185">Reference proteome</keyword>
<feature type="domain" description="Histidine kinase/HSP90-like ATPase" evidence="10">
    <location>
        <begin position="276"/>
        <end position="357"/>
    </location>
</feature>
<feature type="domain" description="Signal transduction histidine kinase subgroup 3 dimerisation and phosphoacceptor" evidence="11">
    <location>
        <begin position="173"/>
        <end position="236"/>
    </location>
</feature>
<dbReference type="InterPro" id="IPR003594">
    <property type="entry name" value="HATPase_dom"/>
</dbReference>
<dbReference type="Proteomes" id="UP000480303">
    <property type="component" value="Unassembled WGS sequence"/>
</dbReference>
<dbReference type="EMBL" id="BLLI01000091">
    <property type="protein sequence ID" value="GFH43421.1"/>
    <property type="molecule type" value="Genomic_DNA"/>
</dbReference>
<dbReference type="Gene3D" id="3.30.565.10">
    <property type="entry name" value="Histidine kinase-like ATPase, C-terminal domain"/>
    <property type="match status" value="1"/>
</dbReference>
<keyword evidence="9" id="KW-1133">Transmembrane helix</keyword>
<proteinExistence type="predicted"/>
<dbReference type="SUPFAM" id="SSF55874">
    <property type="entry name" value="ATPase domain of HSP90 chaperone/DNA topoisomerase II/histidine kinase"/>
    <property type="match status" value="1"/>
</dbReference>
<dbReference type="PROSITE" id="PS51257">
    <property type="entry name" value="PROKAR_LIPOPROTEIN"/>
    <property type="match status" value="1"/>
</dbReference>
<keyword evidence="8" id="KW-0902">Two-component regulatory system</keyword>
<dbReference type="InterPro" id="IPR036890">
    <property type="entry name" value="HATPase_C_sf"/>
</dbReference>
<dbReference type="GO" id="GO:0000155">
    <property type="term" value="F:phosphorelay sensor kinase activity"/>
    <property type="evidence" value="ECO:0007669"/>
    <property type="project" value="InterPro"/>
</dbReference>
<dbReference type="Pfam" id="PF07730">
    <property type="entry name" value="HisKA_3"/>
    <property type="match status" value="1"/>
</dbReference>
<name>A0A6A0BGM3_9LACT</name>
<gene>
    <name evidence="12" type="ORF">Hs30E_19720</name>
</gene>
<evidence type="ECO:0000256" key="1">
    <source>
        <dbReference type="ARBA" id="ARBA00000085"/>
    </source>
</evidence>
<evidence type="ECO:0000256" key="9">
    <source>
        <dbReference type="SAM" id="Phobius"/>
    </source>
</evidence>
<dbReference type="AlphaFoldDB" id="A0A6A0BGM3"/>
<dbReference type="RefSeq" id="WP_172209856.1">
    <property type="nucleotide sequence ID" value="NZ_BLLI01000091.1"/>
</dbReference>
<dbReference type="EC" id="2.7.13.3" evidence="2"/>
<feature type="transmembrane region" description="Helical" evidence="9">
    <location>
        <begin position="51"/>
        <end position="71"/>
    </location>
</feature>
<dbReference type="GO" id="GO:0005524">
    <property type="term" value="F:ATP binding"/>
    <property type="evidence" value="ECO:0007669"/>
    <property type="project" value="UniProtKB-KW"/>
</dbReference>
<evidence type="ECO:0000313" key="12">
    <source>
        <dbReference type="EMBL" id="GFH43421.1"/>
    </source>
</evidence>
<keyword evidence="7" id="KW-0067">ATP-binding</keyword>
<evidence type="ECO:0000256" key="6">
    <source>
        <dbReference type="ARBA" id="ARBA00022777"/>
    </source>
</evidence>
<organism evidence="12 13">
    <name type="scientific">Pseudolactococcus hodotermopsidis</name>
    <dbReference type="NCBI Taxonomy" id="2709157"/>
    <lineage>
        <taxon>Bacteria</taxon>
        <taxon>Bacillati</taxon>
        <taxon>Bacillota</taxon>
        <taxon>Bacilli</taxon>
        <taxon>Lactobacillales</taxon>
        <taxon>Streptococcaceae</taxon>
        <taxon>Pseudolactococcus</taxon>
    </lineage>
</organism>
<keyword evidence="9" id="KW-0472">Membrane</keyword>
<evidence type="ECO:0000256" key="2">
    <source>
        <dbReference type="ARBA" id="ARBA00012438"/>
    </source>
</evidence>
<keyword evidence="3" id="KW-0597">Phosphoprotein</keyword>
<reference evidence="12 13" key="1">
    <citation type="submission" date="2020-02" db="EMBL/GenBank/DDBJ databases">
        <title>Draft genome sequence of Lactococcus sp. Hs30E4-3.</title>
        <authorList>
            <person name="Noda S."/>
            <person name="Yuki M."/>
            <person name="Ohkuma M."/>
        </authorList>
    </citation>
    <scope>NUCLEOTIDE SEQUENCE [LARGE SCALE GENOMIC DNA]</scope>
    <source>
        <strain evidence="12 13">Hs30E4-3</strain>
    </source>
</reference>
<feature type="transmembrane region" description="Helical" evidence="9">
    <location>
        <begin position="105"/>
        <end position="124"/>
    </location>
</feature>
<dbReference type="GO" id="GO:0016020">
    <property type="term" value="C:membrane"/>
    <property type="evidence" value="ECO:0007669"/>
    <property type="project" value="InterPro"/>
</dbReference>